<dbReference type="HOGENOM" id="CLU_854230_0_0_2"/>
<evidence type="ECO:0000259" key="3">
    <source>
        <dbReference type="Pfam" id="PF24319"/>
    </source>
</evidence>
<keyword evidence="2" id="KW-0472">Membrane</keyword>
<dbReference type="InterPro" id="IPR055914">
    <property type="entry name" value="DUF7491"/>
</dbReference>
<dbReference type="Proteomes" id="UP000001694">
    <property type="component" value="Chromosome"/>
</dbReference>
<dbReference type="OrthoDB" id="29120at2157"/>
<accession>B1Y8R5</accession>
<sequence length="304" mass="33719">MRKLPLLLLAALVWGQLVSWVPPHAQLGQIYIYNATHFVLYLEGRPIYLTQVGLVFNGSKAEAQAAVQYLMAQCRYVAFDVHNATSGEWMGDIYCTKDGTSWLWLRWLPLRFAAYRGYVEFVRENLTVATPIGVYSGYVPAGWYLDRATKAVVRLPSSTAAIVEEVDKLQKTVESLKSELEKYSAQRQELANVAAQLRSQLEALEMQKERLAELLRQKDGELSALSANLRACLADNEALRNRLEELERRNRELAARIVNTSAAAPAVTSAEGGQAGGWPIHLALIAAVAAVGAALLVYKRRSAE</sequence>
<dbReference type="STRING" id="444157.Tneu_1217"/>
<dbReference type="eggNOG" id="arCOG05613">
    <property type="taxonomic scope" value="Archaea"/>
</dbReference>
<dbReference type="AlphaFoldDB" id="B1Y8R5"/>
<feature type="transmembrane region" description="Helical" evidence="2">
    <location>
        <begin position="278"/>
        <end position="298"/>
    </location>
</feature>
<dbReference type="EMBL" id="CP001014">
    <property type="protein sequence ID" value="ACB40144.1"/>
    <property type="molecule type" value="Genomic_DNA"/>
</dbReference>
<keyword evidence="2" id="KW-0812">Transmembrane</keyword>
<dbReference type="Pfam" id="PF24319">
    <property type="entry name" value="DUF7491"/>
    <property type="match status" value="1"/>
</dbReference>
<name>B1Y8R5_PYRNV</name>
<keyword evidence="2" id="KW-1133">Transmembrane helix</keyword>
<evidence type="ECO:0000256" key="1">
    <source>
        <dbReference type="SAM" id="Coils"/>
    </source>
</evidence>
<feature type="coiled-coil region" evidence="1">
    <location>
        <begin position="159"/>
        <end position="263"/>
    </location>
</feature>
<dbReference type="Gene3D" id="1.10.287.1490">
    <property type="match status" value="1"/>
</dbReference>
<dbReference type="KEGG" id="tne:Tneu_1217"/>
<evidence type="ECO:0000313" key="4">
    <source>
        <dbReference type="EMBL" id="ACB40144.1"/>
    </source>
</evidence>
<organism evidence="4 5">
    <name type="scientific">Pyrobaculum neutrophilum (strain DSM 2338 / JCM 9278 / NBRC 100436 / V24Sta)</name>
    <name type="common">Thermoproteus neutrophilus</name>
    <dbReference type="NCBI Taxonomy" id="444157"/>
    <lineage>
        <taxon>Archaea</taxon>
        <taxon>Thermoproteota</taxon>
        <taxon>Thermoprotei</taxon>
        <taxon>Thermoproteales</taxon>
        <taxon>Thermoproteaceae</taxon>
        <taxon>Pyrobaculum</taxon>
    </lineage>
</organism>
<dbReference type="GeneID" id="6164359"/>
<evidence type="ECO:0000313" key="5">
    <source>
        <dbReference type="Proteomes" id="UP000001694"/>
    </source>
</evidence>
<dbReference type="RefSeq" id="WP_012350563.1">
    <property type="nucleotide sequence ID" value="NC_010525.1"/>
</dbReference>
<keyword evidence="1" id="KW-0175">Coiled coil</keyword>
<keyword evidence="5" id="KW-1185">Reference proteome</keyword>
<gene>
    <name evidence="4" type="ordered locus">Tneu_1217</name>
</gene>
<protein>
    <recommendedName>
        <fullName evidence="3">DUF7491 domain-containing protein</fullName>
    </recommendedName>
</protein>
<feature type="domain" description="DUF7491" evidence="3">
    <location>
        <begin position="188"/>
        <end position="262"/>
    </location>
</feature>
<reference evidence="4" key="1">
    <citation type="submission" date="2008-03" db="EMBL/GenBank/DDBJ databases">
        <title>Complete sequence of Thermoproteus neutrophilus V24Sta.</title>
        <authorList>
            <consortium name="US DOE Joint Genome Institute"/>
            <person name="Copeland A."/>
            <person name="Lucas S."/>
            <person name="Lapidus A."/>
            <person name="Glavina del Rio T."/>
            <person name="Dalin E."/>
            <person name="Tice H."/>
            <person name="Bruce D."/>
            <person name="Goodwin L."/>
            <person name="Pitluck S."/>
            <person name="Sims D."/>
            <person name="Brettin T."/>
            <person name="Detter J.C."/>
            <person name="Han C."/>
            <person name="Kuske C.R."/>
            <person name="Schmutz J."/>
            <person name="Larimer F."/>
            <person name="Land M."/>
            <person name="Hauser L."/>
            <person name="Kyrpides N."/>
            <person name="Mikhailova N."/>
            <person name="Biddle J.F."/>
            <person name="Zhang Z."/>
            <person name="Fitz-Gibbon S.T."/>
            <person name="Lowe T.M."/>
            <person name="Saltikov C."/>
            <person name="House C.H."/>
            <person name="Richardson P."/>
        </authorList>
    </citation>
    <scope>NUCLEOTIDE SEQUENCE [LARGE SCALE GENOMIC DNA]</scope>
    <source>
        <strain evidence="4">V24Sta</strain>
    </source>
</reference>
<evidence type="ECO:0000256" key="2">
    <source>
        <dbReference type="SAM" id="Phobius"/>
    </source>
</evidence>
<proteinExistence type="predicted"/>